<gene>
    <name evidence="2" type="ORF">FGADI_32</name>
</gene>
<dbReference type="InterPro" id="IPR001763">
    <property type="entry name" value="Rhodanese-like_dom"/>
</dbReference>
<dbReference type="Proteomes" id="UP000604273">
    <property type="component" value="Unassembled WGS sequence"/>
</dbReference>
<evidence type="ECO:0000259" key="1">
    <source>
        <dbReference type="PROSITE" id="PS50206"/>
    </source>
</evidence>
<feature type="domain" description="Rhodanese" evidence="1">
    <location>
        <begin position="375"/>
        <end position="505"/>
    </location>
</feature>
<dbReference type="CDD" id="cd00158">
    <property type="entry name" value="RHOD"/>
    <property type="match status" value="1"/>
</dbReference>
<sequence>MTASEHLNVFKGPESVRNYFDPEQSPPLPLVEIPNSLNPYRRDGVRIYAKMMTMHPATNVKVMPEKGVEPGKTKTIVESSSGSTVISMAMVARAFHGIDDVHAYLSNKTSETKLRMMQFFGLNVTLFGGPAQPTPVDERGGIRAAARKDAESGSNWKAHVRWTGPQIHRQLPEINVIAASMGTSGTMTGLGTYFKQAKPSVYRIAVCTNAGERVPGPREYSLMSEVEFPYLTSHDALEEVGAPDSYSLSLDLTRQGIVCGPSSGFTLKGLFQRIEKHKQEGILSNLAGPDGEIHCVFMCCDLPFQYLNEYFQNLGPEKFSPLRNERLRNVDLYRYDDAWELDSLTALSNYFTIHPLGNHDTVLSLADQLDKALTPSANTQILDFRCSSDYDAFHLPNSVNMPLNALRNGPSSGSPFANPADDCAMLEELWLELESLFNIKDKAGNRNASAEALMSILRGKRVLTLCYDGDSARVANSVLRAKGVEAECIRGGYGALAKLQLPCNDTCEFVSVPVSVEV</sequence>
<dbReference type="OrthoDB" id="10259545at2759"/>
<dbReference type="PROSITE" id="PS50206">
    <property type="entry name" value="RHODANESE_3"/>
    <property type="match status" value="1"/>
</dbReference>
<reference evidence="2" key="1">
    <citation type="journal article" date="2020" name="BMC Genomics">
        <title>Correction to: Identification and distribution of gene clusters required for synthesis of sphingolipid metabolism inhibitors in diverse species of the filamentous fungus Fusarium.</title>
        <authorList>
            <person name="Kim H.S."/>
            <person name="Lohmar J.M."/>
            <person name="Busman M."/>
            <person name="Brown D.W."/>
            <person name="Naumann T.A."/>
            <person name="Divon H.H."/>
            <person name="Lysoe E."/>
            <person name="Uhlig S."/>
            <person name="Proctor R.H."/>
        </authorList>
    </citation>
    <scope>NUCLEOTIDE SEQUENCE</scope>
    <source>
        <strain evidence="2">NRRL 45417</strain>
    </source>
</reference>
<comment type="caution">
    <text evidence="2">The sequence shown here is derived from an EMBL/GenBank/DDBJ whole genome shotgun (WGS) entry which is preliminary data.</text>
</comment>
<dbReference type="InterPro" id="IPR050214">
    <property type="entry name" value="Cys_Synth/Cystath_Beta-Synth"/>
</dbReference>
<proteinExistence type="predicted"/>
<protein>
    <recommendedName>
        <fullName evidence="1">Rhodanese domain-containing protein</fullName>
    </recommendedName>
</protein>
<reference evidence="2" key="2">
    <citation type="submission" date="2020-05" db="EMBL/GenBank/DDBJ databases">
        <authorList>
            <person name="Kim H.-S."/>
            <person name="Proctor R.H."/>
            <person name="Brown D.W."/>
        </authorList>
    </citation>
    <scope>NUCLEOTIDE SEQUENCE</scope>
    <source>
        <strain evidence="2">NRRL 45417</strain>
    </source>
</reference>
<accession>A0A8H4X5F5</accession>
<dbReference type="SMART" id="SM00450">
    <property type="entry name" value="RHOD"/>
    <property type="match status" value="1"/>
</dbReference>
<name>A0A8H4X5F5_9HYPO</name>
<evidence type="ECO:0000313" key="3">
    <source>
        <dbReference type="Proteomes" id="UP000604273"/>
    </source>
</evidence>
<dbReference type="SUPFAM" id="SSF53686">
    <property type="entry name" value="Tryptophan synthase beta subunit-like PLP-dependent enzymes"/>
    <property type="match status" value="1"/>
</dbReference>
<dbReference type="InterPro" id="IPR036873">
    <property type="entry name" value="Rhodanese-like_dom_sf"/>
</dbReference>
<dbReference type="Pfam" id="PF00291">
    <property type="entry name" value="PALP"/>
    <property type="match status" value="1"/>
</dbReference>
<dbReference type="Pfam" id="PF00581">
    <property type="entry name" value="Rhodanese"/>
    <property type="match status" value="1"/>
</dbReference>
<dbReference type="EMBL" id="JABFAI010000001">
    <property type="protein sequence ID" value="KAF4961669.1"/>
    <property type="molecule type" value="Genomic_DNA"/>
</dbReference>
<evidence type="ECO:0000313" key="2">
    <source>
        <dbReference type="EMBL" id="KAF4961669.1"/>
    </source>
</evidence>
<keyword evidence="3" id="KW-1185">Reference proteome</keyword>
<organism evidence="2 3">
    <name type="scientific">Fusarium gaditjirri</name>
    <dbReference type="NCBI Taxonomy" id="282569"/>
    <lineage>
        <taxon>Eukaryota</taxon>
        <taxon>Fungi</taxon>
        <taxon>Dikarya</taxon>
        <taxon>Ascomycota</taxon>
        <taxon>Pezizomycotina</taxon>
        <taxon>Sordariomycetes</taxon>
        <taxon>Hypocreomycetidae</taxon>
        <taxon>Hypocreales</taxon>
        <taxon>Nectriaceae</taxon>
        <taxon>Fusarium</taxon>
        <taxon>Fusarium nisikadoi species complex</taxon>
    </lineage>
</organism>
<dbReference type="SUPFAM" id="SSF52821">
    <property type="entry name" value="Rhodanese/Cell cycle control phosphatase"/>
    <property type="match status" value="1"/>
</dbReference>
<dbReference type="AlphaFoldDB" id="A0A8H4X5F5"/>
<dbReference type="InterPro" id="IPR001926">
    <property type="entry name" value="TrpB-like_PALP"/>
</dbReference>
<dbReference type="Gene3D" id="3.40.250.10">
    <property type="entry name" value="Rhodanese-like domain"/>
    <property type="match status" value="1"/>
</dbReference>
<dbReference type="InterPro" id="IPR036052">
    <property type="entry name" value="TrpB-like_PALP_sf"/>
</dbReference>
<dbReference type="PANTHER" id="PTHR10314">
    <property type="entry name" value="CYSTATHIONINE BETA-SYNTHASE"/>
    <property type="match status" value="1"/>
</dbReference>
<dbReference type="Gene3D" id="3.40.50.1100">
    <property type="match status" value="2"/>
</dbReference>